<evidence type="ECO:0000313" key="3">
    <source>
        <dbReference type="Proteomes" id="UP000464954"/>
    </source>
</evidence>
<evidence type="ECO:0008006" key="4">
    <source>
        <dbReference type="Google" id="ProtNLM"/>
    </source>
</evidence>
<proteinExistence type="predicted"/>
<feature type="transmembrane region" description="Helical" evidence="1">
    <location>
        <begin position="183"/>
        <end position="209"/>
    </location>
</feature>
<feature type="transmembrane region" description="Helical" evidence="1">
    <location>
        <begin position="320"/>
        <end position="345"/>
    </location>
</feature>
<reference evidence="2 3" key="1">
    <citation type="submission" date="2020-01" db="EMBL/GenBank/DDBJ databases">
        <title>Ponticoccus aerotolerans gen. nov., sp. nov., an anaerobic bacterium and proposal of Ponticoccusceae fam. nov., Ponticoccusles ord. nov. and Ponticoccuse classis nov. in the phylum Kiritimatiellaeota.</title>
        <authorList>
            <person name="Zhou L.Y."/>
            <person name="Du Z.J."/>
        </authorList>
    </citation>
    <scope>NUCLEOTIDE SEQUENCE [LARGE SCALE GENOMIC DNA]</scope>
    <source>
        <strain evidence="2 3">S-5007</strain>
    </source>
</reference>
<dbReference type="AlphaFoldDB" id="A0A6P1M952"/>
<feature type="transmembrane region" description="Helical" evidence="1">
    <location>
        <begin position="357"/>
        <end position="377"/>
    </location>
</feature>
<feature type="transmembrane region" description="Helical" evidence="1">
    <location>
        <begin position="221"/>
        <end position="238"/>
    </location>
</feature>
<keyword evidence="1" id="KW-1133">Transmembrane helix</keyword>
<gene>
    <name evidence="2" type="ORF">GT409_06315</name>
</gene>
<dbReference type="Proteomes" id="UP000464954">
    <property type="component" value="Chromosome"/>
</dbReference>
<keyword evidence="1" id="KW-0472">Membrane</keyword>
<organism evidence="2 3">
    <name type="scientific">Tichowtungia aerotolerans</name>
    <dbReference type="NCBI Taxonomy" id="2697043"/>
    <lineage>
        <taxon>Bacteria</taxon>
        <taxon>Pseudomonadati</taxon>
        <taxon>Kiritimatiellota</taxon>
        <taxon>Tichowtungiia</taxon>
        <taxon>Tichowtungiales</taxon>
        <taxon>Tichowtungiaceae</taxon>
        <taxon>Tichowtungia</taxon>
    </lineage>
</organism>
<feature type="transmembrane region" description="Helical" evidence="1">
    <location>
        <begin position="278"/>
        <end position="300"/>
    </location>
</feature>
<accession>A0A6P1M952</accession>
<protein>
    <recommendedName>
        <fullName evidence="4">Cytochrome C biogenesis protein transmembrane domain-containing protein</fullName>
    </recommendedName>
</protein>
<sequence>MNGFFRQFWFVLCLCGLTQGAVQIDFFYEPGCRDCERIEQEILPRIEERFGGSCAVESYDIGLETNFMYLLQLEDAAGYTGADRSYLVIEKQHFFGASPDVEKLFAVISELAGQTREDSQKDAMTNRSGHGFDSSIAEERFRDFTWPAVIAAGFLDGINPCAISTLVFFMSLLAVSKVRNRQLILLGVSFCTASFVTYLALGFGLVRVLHLFAGYKMIRSAIEWGTIAILLVLSVLSFRDAFRFRKSHDGHDVTLQLSTGMKKRIHTVMRRGLKTGHLVLGGLFIGMLVTALESVCTGQVYVPTLVLILKDKALTDSRAWLFLIVYNLLFVLPLVLIFTAVYFGLRAQTLILWSRRNVAVSKILLGFFFVLMALLILRF</sequence>
<name>A0A6P1M952_9BACT</name>
<feature type="transmembrane region" description="Helical" evidence="1">
    <location>
        <begin position="157"/>
        <end position="176"/>
    </location>
</feature>
<evidence type="ECO:0000313" key="2">
    <source>
        <dbReference type="EMBL" id="QHI69074.1"/>
    </source>
</evidence>
<dbReference type="KEGG" id="taer:GT409_06315"/>
<keyword evidence="3" id="KW-1185">Reference proteome</keyword>
<dbReference type="RefSeq" id="WP_160628043.1">
    <property type="nucleotide sequence ID" value="NZ_CP047593.1"/>
</dbReference>
<keyword evidence="1" id="KW-0812">Transmembrane</keyword>
<evidence type="ECO:0000256" key="1">
    <source>
        <dbReference type="SAM" id="Phobius"/>
    </source>
</evidence>
<dbReference type="EMBL" id="CP047593">
    <property type="protein sequence ID" value="QHI69074.1"/>
    <property type="molecule type" value="Genomic_DNA"/>
</dbReference>